<dbReference type="Pfam" id="PF00534">
    <property type="entry name" value="Glycos_transf_1"/>
    <property type="match status" value="1"/>
</dbReference>
<dbReference type="EMBL" id="CP139781">
    <property type="protein sequence ID" value="WRQ88583.1"/>
    <property type="molecule type" value="Genomic_DNA"/>
</dbReference>
<dbReference type="InterPro" id="IPR050194">
    <property type="entry name" value="Glycosyltransferase_grp1"/>
</dbReference>
<dbReference type="PANTHER" id="PTHR45947">
    <property type="entry name" value="SULFOQUINOVOSYL TRANSFERASE SQD2"/>
    <property type="match status" value="1"/>
</dbReference>
<protein>
    <submittedName>
        <fullName evidence="2">Glycosyltransferase</fullName>
        <ecNumber evidence="2">2.4.-.-</ecNumber>
    </submittedName>
</protein>
<evidence type="ECO:0000313" key="2">
    <source>
        <dbReference type="EMBL" id="WRQ88583.1"/>
    </source>
</evidence>
<keyword evidence="3" id="KW-1185">Reference proteome</keyword>
<evidence type="ECO:0000259" key="1">
    <source>
        <dbReference type="Pfam" id="PF00534"/>
    </source>
</evidence>
<keyword evidence="2" id="KW-0328">Glycosyltransferase</keyword>
<proteinExistence type="predicted"/>
<accession>A0ABZ1CBG9</accession>
<dbReference type="GO" id="GO:0016757">
    <property type="term" value="F:glycosyltransferase activity"/>
    <property type="evidence" value="ECO:0007669"/>
    <property type="project" value="UniProtKB-KW"/>
</dbReference>
<keyword evidence="2" id="KW-0808">Transferase</keyword>
<feature type="domain" description="Glycosyl transferase family 1" evidence="1">
    <location>
        <begin position="196"/>
        <end position="330"/>
    </location>
</feature>
<dbReference type="PANTHER" id="PTHR45947:SF3">
    <property type="entry name" value="SULFOQUINOVOSYL TRANSFERASE SQD2"/>
    <property type="match status" value="1"/>
</dbReference>
<dbReference type="RefSeq" id="WP_225919755.1">
    <property type="nucleotide sequence ID" value="NZ_CP139781.1"/>
</dbReference>
<dbReference type="Gene3D" id="3.40.50.2000">
    <property type="entry name" value="Glycogen Phosphorylase B"/>
    <property type="match status" value="2"/>
</dbReference>
<reference evidence="2 3" key="1">
    <citation type="submission" date="2023-12" db="EMBL/GenBank/DDBJ databases">
        <title>Description of an unclassified Opitutus bacterium of Verrucomicrobiota.</title>
        <authorList>
            <person name="Zhang D.-F."/>
        </authorList>
    </citation>
    <scope>NUCLEOTIDE SEQUENCE [LARGE SCALE GENOMIC DNA]</scope>
    <source>
        <strain evidence="2 3">WL0086</strain>
    </source>
</reference>
<gene>
    <name evidence="2" type="ORF">K1X11_004150</name>
</gene>
<dbReference type="EC" id="2.4.-.-" evidence="2"/>
<dbReference type="SUPFAM" id="SSF53756">
    <property type="entry name" value="UDP-Glycosyltransferase/glycogen phosphorylase"/>
    <property type="match status" value="1"/>
</dbReference>
<sequence length="372" mass="41984">MKVSLAHHWLNGYRGGEKVLKEFSLMFPGARIYTLFEDRSRWEPWMHGHEVISSVLNFLPNVGTYYRKLLPIFPVAVRLLRVSGDAEILISSDASLIKGVRVSSSVVHICYCHSPPRYLWDQQDEYVSKSTELGVFGRVAFRLLVPFLRSFDKWSASQVNYFIANSDFVASRIARCYKRESVVIHPPVEITDFRFRDDKEDFYLVVSELVPYKRIDLAVDAFSASGRRLLVVGDGPERKSLQNRAGNSIEFLGRVSYENLIDIYSRAKAFIFPGIEDFGITPLESMASGTPVIALGKGGVLETVVENETGLFFHESSVVSLNSEIEKFESGLHGISSVKCRRRSEQFAPERFRSLIAKQISTWCAKSSAGSV</sequence>
<name>A0ABZ1CBG9_9BACT</name>
<organism evidence="2 3">
    <name type="scientific">Actomonas aquatica</name>
    <dbReference type="NCBI Taxonomy" id="2866162"/>
    <lineage>
        <taxon>Bacteria</taxon>
        <taxon>Pseudomonadati</taxon>
        <taxon>Verrucomicrobiota</taxon>
        <taxon>Opitutia</taxon>
        <taxon>Opitutales</taxon>
        <taxon>Opitutaceae</taxon>
        <taxon>Actomonas</taxon>
    </lineage>
</organism>
<evidence type="ECO:0000313" key="3">
    <source>
        <dbReference type="Proteomes" id="UP000738431"/>
    </source>
</evidence>
<dbReference type="Proteomes" id="UP000738431">
    <property type="component" value="Chromosome"/>
</dbReference>
<dbReference type="InterPro" id="IPR001296">
    <property type="entry name" value="Glyco_trans_1"/>
</dbReference>